<accession>A0A9P1E9K9</accession>
<evidence type="ECO:0000313" key="3">
    <source>
        <dbReference type="EMBL" id="CAH9089741.1"/>
    </source>
</evidence>
<keyword evidence="4" id="KW-1185">Reference proteome</keyword>
<gene>
    <name evidence="3" type="ORF">CEURO_LOCUS10975</name>
</gene>
<evidence type="ECO:0000259" key="2">
    <source>
        <dbReference type="PROSITE" id="PS50275"/>
    </source>
</evidence>
<comment type="caution">
    <text evidence="3">The sequence shown here is derived from an EMBL/GenBank/DDBJ whole genome shotgun (WGS) entry which is preliminary data.</text>
</comment>
<dbReference type="GO" id="GO:0043812">
    <property type="term" value="F:phosphatidylinositol-4-phosphate phosphatase activity"/>
    <property type="evidence" value="ECO:0007669"/>
    <property type="project" value="TreeGrafter"/>
</dbReference>
<dbReference type="PANTHER" id="PTHR45662">
    <property type="entry name" value="PHOSPHATIDYLINOSITIDE PHOSPHATASE SAC1"/>
    <property type="match status" value="1"/>
</dbReference>
<dbReference type="EMBL" id="CAMAPE010000021">
    <property type="protein sequence ID" value="CAH9089741.1"/>
    <property type="molecule type" value="Genomic_DNA"/>
</dbReference>
<dbReference type="InterPro" id="IPR002013">
    <property type="entry name" value="SAC_dom"/>
</dbReference>
<feature type="transmembrane region" description="Helical" evidence="1">
    <location>
        <begin position="120"/>
        <end position="140"/>
    </location>
</feature>
<proteinExistence type="predicted"/>
<reference evidence="3" key="1">
    <citation type="submission" date="2022-07" db="EMBL/GenBank/DDBJ databases">
        <authorList>
            <person name="Macas J."/>
            <person name="Novak P."/>
            <person name="Neumann P."/>
        </authorList>
    </citation>
    <scope>NUCLEOTIDE SEQUENCE</scope>
</reference>
<sequence length="187" mass="20970">MIGRKMLEFQFKRLGVFSAEETINSHPNLDESFKKLWADHGDDISIQYSGTPALKGDFVRCGQRTAQGIIADGYNALKRYYLNNFQDGTKQDAIDLLQGHYIVSVARDTMQTSQRGGIEAVASFPAAFALIILGLFLAALSLRRVRNDPWNLLFSMIWASMSVGIAAFVKANGRAFCNRPRLHQPRR</sequence>
<dbReference type="PANTHER" id="PTHR45662:SF2">
    <property type="entry name" value="PHOSPHATIDYLINOSITOL-3-PHOSPHATASE SAC1"/>
    <property type="match status" value="1"/>
</dbReference>
<dbReference type="GO" id="GO:0046856">
    <property type="term" value="P:phosphatidylinositol dephosphorylation"/>
    <property type="evidence" value="ECO:0007669"/>
    <property type="project" value="TreeGrafter"/>
</dbReference>
<evidence type="ECO:0000313" key="4">
    <source>
        <dbReference type="Proteomes" id="UP001152484"/>
    </source>
</evidence>
<feature type="domain" description="SAC" evidence="2">
    <location>
        <begin position="1"/>
        <end position="50"/>
    </location>
</feature>
<dbReference type="Proteomes" id="UP001152484">
    <property type="component" value="Unassembled WGS sequence"/>
</dbReference>
<dbReference type="OrthoDB" id="405996at2759"/>
<name>A0A9P1E9K9_CUSEU</name>
<keyword evidence="1" id="KW-1133">Transmembrane helix</keyword>
<dbReference type="PROSITE" id="PS50275">
    <property type="entry name" value="SAC"/>
    <property type="match status" value="1"/>
</dbReference>
<keyword evidence="1" id="KW-0472">Membrane</keyword>
<organism evidence="3 4">
    <name type="scientific">Cuscuta europaea</name>
    <name type="common">European dodder</name>
    <dbReference type="NCBI Taxonomy" id="41803"/>
    <lineage>
        <taxon>Eukaryota</taxon>
        <taxon>Viridiplantae</taxon>
        <taxon>Streptophyta</taxon>
        <taxon>Embryophyta</taxon>
        <taxon>Tracheophyta</taxon>
        <taxon>Spermatophyta</taxon>
        <taxon>Magnoliopsida</taxon>
        <taxon>eudicotyledons</taxon>
        <taxon>Gunneridae</taxon>
        <taxon>Pentapetalae</taxon>
        <taxon>asterids</taxon>
        <taxon>lamiids</taxon>
        <taxon>Solanales</taxon>
        <taxon>Convolvulaceae</taxon>
        <taxon>Cuscuteae</taxon>
        <taxon>Cuscuta</taxon>
        <taxon>Cuscuta subgen. Cuscuta</taxon>
    </lineage>
</organism>
<protein>
    <recommendedName>
        <fullName evidence="2">SAC domain-containing protein</fullName>
    </recommendedName>
</protein>
<feature type="transmembrane region" description="Helical" evidence="1">
    <location>
        <begin position="152"/>
        <end position="171"/>
    </location>
</feature>
<evidence type="ECO:0000256" key="1">
    <source>
        <dbReference type="SAM" id="Phobius"/>
    </source>
</evidence>
<dbReference type="AlphaFoldDB" id="A0A9P1E9K9"/>
<keyword evidence="1" id="KW-0812">Transmembrane</keyword>
<dbReference type="GO" id="GO:0005783">
    <property type="term" value="C:endoplasmic reticulum"/>
    <property type="evidence" value="ECO:0007669"/>
    <property type="project" value="TreeGrafter"/>
</dbReference>